<dbReference type="SUPFAM" id="SSF51182">
    <property type="entry name" value="RmlC-like cupins"/>
    <property type="match status" value="1"/>
</dbReference>
<dbReference type="AlphaFoldDB" id="A0A6J7GQQ9"/>
<evidence type="ECO:0000313" key="2">
    <source>
        <dbReference type="EMBL" id="CAB4836375.1"/>
    </source>
</evidence>
<proteinExistence type="predicted"/>
<evidence type="ECO:0000313" key="3">
    <source>
        <dbReference type="EMBL" id="CAB4909534.1"/>
    </source>
</evidence>
<name>A0A6J7GQQ9_9ZZZZ</name>
<dbReference type="InterPro" id="IPR014710">
    <property type="entry name" value="RmlC-like_jellyroll"/>
</dbReference>
<dbReference type="InterPro" id="IPR011051">
    <property type="entry name" value="RmlC_Cupin_sf"/>
</dbReference>
<organism evidence="3">
    <name type="scientific">freshwater metagenome</name>
    <dbReference type="NCBI Taxonomy" id="449393"/>
    <lineage>
        <taxon>unclassified sequences</taxon>
        <taxon>metagenomes</taxon>
        <taxon>ecological metagenomes</taxon>
    </lineage>
</organism>
<evidence type="ECO:0000313" key="1">
    <source>
        <dbReference type="EMBL" id="CAB4768753.1"/>
    </source>
</evidence>
<evidence type="ECO:0000313" key="4">
    <source>
        <dbReference type="EMBL" id="CAB5024119.1"/>
    </source>
</evidence>
<dbReference type="EMBL" id="CAEZYR010000165">
    <property type="protein sequence ID" value="CAB4768753.1"/>
    <property type="molecule type" value="Genomic_DNA"/>
</dbReference>
<accession>A0A6J7GQQ9</accession>
<dbReference type="Gene3D" id="2.60.120.10">
    <property type="entry name" value="Jelly Rolls"/>
    <property type="match status" value="1"/>
</dbReference>
<reference evidence="3" key="1">
    <citation type="submission" date="2020-05" db="EMBL/GenBank/DDBJ databases">
        <authorList>
            <person name="Chiriac C."/>
            <person name="Salcher M."/>
            <person name="Ghai R."/>
            <person name="Kavagutti S V."/>
        </authorList>
    </citation>
    <scope>NUCLEOTIDE SEQUENCE</scope>
</reference>
<gene>
    <name evidence="1" type="ORF">UFOPK2754_02977</name>
    <name evidence="2" type="ORF">UFOPK3139_02834</name>
    <name evidence="3" type="ORF">UFOPK3543_01398</name>
    <name evidence="4" type="ORF">UFOPK3967_02941</name>
</gene>
<dbReference type="EMBL" id="CAFABA010000169">
    <property type="protein sequence ID" value="CAB4836375.1"/>
    <property type="molecule type" value="Genomic_DNA"/>
</dbReference>
<protein>
    <submittedName>
        <fullName evidence="3">Unannotated protein</fullName>
    </submittedName>
</protein>
<dbReference type="EMBL" id="CAFBOS010000274">
    <property type="protein sequence ID" value="CAB5024119.1"/>
    <property type="molecule type" value="Genomic_DNA"/>
</dbReference>
<dbReference type="EMBL" id="CAFBMH010000045">
    <property type="protein sequence ID" value="CAB4909534.1"/>
    <property type="molecule type" value="Genomic_DNA"/>
</dbReference>
<sequence length="146" mass="15769">MTNAPPSDAPLWKRGEGGPDLGPQRVIHIDDAAPAVMTDGSMPRIGLRPLVTDDCDYVVMTFEFPPEYAGVVHWHPEDTIYIVKRGTFIVDGEGTYLPGDLRWVKAGTPYGPERAGADGCEVILITKGSFPPANGDPDAIPPRREG</sequence>